<dbReference type="Gramene" id="CDP15694">
    <property type="protein sequence ID" value="CDP15694"/>
    <property type="gene ID" value="GSCOC_T00015679001"/>
</dbReference>
<accession>A0A068V5C7</accession>
<sequence>MRSWKACLCQDLTLNALGKNFRPDFSHFGLNFPDSGRSIHRKLHTHRKLHIDLTYVPFILFLFVMV</sequence>
<evidence type="ECO:0000313" key="2">
    <source>
        <dbReference type="Proteomes" id="UP000295252"/>
    </source>
</evidence>
<protein>
    <submittedName>
        <fullName evidence="1">Uncharacterized protein</fullName>
    </submittedName>
</protein>
<evidence type="ECO:0000313" key="1">
    <source>
        <dbReference type="EMBL" id="CDP15694.1"/>
    </source>
</evidence>
<keyword evidence="2" id="KW-1185">Reference proteome</keyword>
<name>A0A068V5C7_COFCA</name>
<dbReference type="AlphaFoldDB" id="A0A068V5C7"/>
<organism evidence="1 2">
    <name type="scientific">Coffea canephora</name>
    <name type="common">Robusta coffee</name>
    <dbReference type="NCBI Taxonomy" id="49390"/>
    <lineage>
        <taxon>Eukaryota</taxon>
        <taxon>Viridiplantae</taxon>
        <taxon>Streptophyta</taxon>
        <taxon>Embryophyta</taxon>
        <taxon>Tracheophyta</taxon>
        <taxon>Spermatophyta</taxon>
        <taxon>Magnoliopsida</taxon>
        <taxon>eudicotyledons</taxon>
        <taxon>Gunneridae</taxon>
        <taxon>Pentapetalae</taxon>
        <taxon>asterids</taxon>
        <taxon>lamiids</taxon>
        <taxon>Gentianales</taxon>
        <taxon>Rubiaceae</taxon>
        <taxon>Ixoroideae</taxon>
        <taxon>Gardenieae complex</taxon>
        <taxon>Bertiereae - Coffeeae clade</taxon>
        <taxon>Coffeeae</taxon>
        <taxon>Coffea</taxon>
    </lineage>
</organism>
<dbReference type="InParanoid" id="A0A068V5C7"/>
<dbReference type="EMBL" id="HG739188">
    <property type="protein sequence ID" value="CDP15694.1"/>
    <property type="molecule type" value="Genomic_DNA"/>
</dbReference>
<reference evidence="2" key="1">
    <citation type="journal article" date="2014" name="Science">
        <title>The coffee genome provides insight into the convergent evolution of caffeine biosynthesis.</title>
        <authorList>
            <person name="Denoeud F."/>
            <person name="Carretero-Paulet L."/>
            <person name="Dereeper A."/>
            <person name="Droc G."/>
            <person name="Guyot R."/>
            <person name="Pietrella M."/>
            <person name="Zheng C."/>
            <person name="Alberti A."/>
            <person name="Anthony F."/>
            <person name="Aprea G."/>
            <person name="Aury J.M."/>
            <person name="Bento P."/>
            <person name="Bernard M."/>
            <person name="Bocs S."/>
            <person name="Campa C."/>
            <person name="Cenci A."/>
            <person name="Combes M.C."/>
            <person name="Crouzillat D."/>
            <person name="Da Silva C."/>
            <person name="Daddiego L."/>
            <person name="De Bellis F."/>
            <person name="Dussert S."/>
            <person name="Garsmeur O."/>
            <person name="Gayraud T."/>
            <person name="Guignon V."/>
            <person name="Jahn K."/>
            <person name="Jamilloux V."/>
            <person name="Joet T."/>
            <person name="Labadie K."/>
            <person name="Lan T."/>
            <person name="Leclercq J."/>
            <person name="Lepelley M."/>
            <person name="Leroy T."/>
            <person name="Li L.T."/>
            <person name="Librado P."/>
            <person name="Lopez L."/>
            <person name="Munoz A."/>
            <person name="Noel B."/>
            <person name="Pallavicini A."/>
            <person name="Perrotta G."/>
            <person name="Poncet V."/>
            <person name="Pot D."/>
            <person name="Priyono X."/>
            <person name="Rigoreau M."/>
            <person name="Rouard M."/>
            <person name="Rozas J."/>
            <person name="Tranchant-Dubreuil C."/>
            <person name="VanBuren R."/>
            <person name="Zhang Q."/>
            <person name="Andrade A.C."/>
            <person name="Argout X."/>
            <person name="Bertrand B."/>
            <person name="de Kochko A."/>
            <person name="Graziosi G."/>
            <person name="Henry R.J."/>
            <person name="Jayarama X."/>
            <person name="Ming R."/>
            <person name="Nagai C."/>
            <person name="Rounsley S."/>
            <person name="Sankoff D."/>
            <person name="Giuliano G."/>
            <person name="Albert V.A."/>
            <person name="Wincker P."/>
            <person name="Lashermes P."/>
        </authorList>
    </citation>
    <scope>NUCLEOTIDE SEQUENCE [LARGE SCALE GENOMIC DNA]</scope>
    <source>
        <strain evidence="2">cv. DH200-94</strain>
    </source>
</reference>
<gene>
    <name evidence="1" type="ORF">GSCOC_T00015679001</name>
</gene>
<proteinExistence type="predicted"/>
<dbReference type="Proteomes" id="UP000295252">
    <property type="component" value="Chromosome IX"/>
</dbReference>